<organism evidence="1 2">
    <name type="scientific">Conidiobolus coronatus (strain ATCC 28846 / CBS 209.66 / NRRL 28638)</name>
    <name type="common">Delacroixia coronata</name>
    <dbReference type="NCBI Taxonomy" id="796925"/>
    <lineage>
        <taxon>Eukaryota</taxon>
        <taxon>Fungi</taxon>
        <taxon>Fungi incertae sedis</taxon>
        <taxon>Zoopagomycota</taxon>
        <taxon>Entomophthoromycotina</taxon>
        <taxon>Entomophthoromycetes</taxon>
        <taxon>Entomophthorales</taxon>
        <taxon>Ancylistaceae</taxon>
        <taxon>Conidiobolus</taxon>
    </lineage>
</organism>
<dbReference type="InterPro" id="IPR032675">
    <property type="entry name" value="LRR_dom_sf"/>
</dbReference>
<dbReference type="SUPFAM" id="SSF52047">
    <property type="entry name" value="RNI-like"/>
    <property type="match status" value="1"/>
</dbReference>
<evidence type="ECO:0000313" key="1">
    <source>
        <dbReference type="EMBL" id="KXN65363.1"/>
    </source>
</evidence>
<gene>
    <name evidence="1" type="ORF">CONCODRAFT_80784</name>
</gene>
<keyword evidence="2" id="KW-1185">Reference proteome</keyword>
<dbReference type="Gene3D" id="3.80.10.10">
    <property type="entry name" value="Ribonuclease Inhibitor"/>
    <property type="match status" value="1"/>
</dbReference>
<accession>A0A137NRH3</accession>
<dbReference type="Proteomes" id="UP000070444">
    <property type="component" value="Unassembled WGS sequence"/>
</dbReference>
<dbReference type="AlphaFoldDB" id="A0A137NRH3"/>
<protein>
    <recommendedName>
        <fullName evidence="3">F-box domain-containing protein</fullName>
    </recommendedName>
</protein>
<evidence type="ECO:0000313" key="2">
    <source>
        <dbReference type="Proteomes" id="UP000070444"/>
    </source>
</evidence>
<sequence>MTDKKWIDVAQLKEFFNVLSTQDLIELSMCSRLFRSKLIRVIYKTLKLSCSKMNNSGYKSYLITKEDSEYNDKDIQDRIEGFTQRYINRYFLIDHEGHDLRINFFTNPYKPLTEKFIATLTIALTWISLEEFQCLLDNLKYLEDLKFVGNYIFKCNLETVSSYINWPQTLTKLTFGYNNEVLLDNKVDPIPLDPYLDGLDIPTTQHSLLPTHLPNLKSLSLRPYNEGFDDKLEFLKVNSHITKLSLPFVEEIPRVFDIIQSFNNLEHLDILAKNYNYSKVIEFINSPIPLPLDLKTLTIDINYHEDIMPFLNKLFLQTTDLKLTFGVIYLNQLLTFISNLTASQLLKNLKLCFELISYEFYEVEGYCANKAFRTNVIKFPKLGSLESVEFKSLSESGNNAQMDLSNLNLNVGSCPKLKRIKFNSQNNLKYFGKIGSDKLGLGDNWKLISTPRRYLLHKASQ</sequence>
<dbReference type="EMBL" id="KQ964898">
    <property type="protein sequence ID" value="KXN65363.1"/>
    <property type="molecule type" value="Genomic_DNA"/>
</dbReference>
<proteinExistence type="predicted"/>
<evidence type="ECO:0008006" key="3">
    <source>
        <dbReference type="Google" id="ProtNLM"/>
    </source>
</evidence>
<reference evidence="1 2" key="1">
    <citation type="journal article" date="2015" name="Genome Biol. Evol.">
        <title>Phylogenomic analyses indicate that early fungi evolved digesting cell walls of algal ancestors of land plants.</title>
        <authorList>
            <person name="Chang Y."/>
            <person name="Wang S."/>
            <person name="Sekimoto S."/>
            <person name="Aerts A.L."/>
            <person name="Choi C."/>
            <person name="Clum A."/>
            <person name="LaButti K.M."/>
            <person name="Lindquist E.A."/>
            <person name="Yee Ngan C."/>
            <person name="Ohm R.A."/>
            <person name="Salamov A.A."/>
            <person name="Grigoriev I.V."/>
            <person name="Spatafora J.W."/>
            <person name="Berbee M.L."/>
        </authorList>
    </citation>
    <scope>NUCLEOTIDE SEQUENCE [LARGE SCALE GENOMIC DNA]</scope>
    <source>
        <strain evidence="1 2">NRRL 28638</strain>
    </source>
</reference>
<name>A0A137NRH3_CONC2</name>